<protein>
    <recommendedName>
        <fullName evidence="3">DUF3895 domain-containing protein</fullName>
    </recommendedName>
</protein>
<accession>A0A942U9U7</accession>
<sequence length="268" mass="32067">MESLTEKEVNEIQNTLTAKQKEFLSEHLKRSKKSKWLEILSQKKGVTLSEGMTEEEVEEELDSWVLREVLDGGFGNKPYRCECGTPLRYQYIVLHTKEKKIYKLGEICLENYTNLSPEIISDIKKGFHTIDLERDEILMKYRNQQFFSLEKFRYIETVPEEIIKQVEVGHPLIDRQIQTVYQIKTKYDKEVQFQKVYSGFNESQRKVFDHLAPWKREELLEKMMEEELIEEDIPDDFYNQEIKVFMDLGFPLLDEHIMKLSEFQAMKR</sequence>
<dbReference type="AlphaFoldDB" id="A0A942U9U7"/>
<evidence type="ECO:0000313" key="1">
    <source>
        <dbReference type="EMBL" id="MBS4214174.1"/>
    </source>
</evidence>
<gene>
    <name evidence="1" type="ORF">KHA99_17120</name>
</gene>
<dbReference type="RefSeq" id="WP_213118664.1">
    <property type="nucleotide sequence ID" value="NZ_JAGYPF010000003.1"/>
</dbReference>
<reference evidence="1" key="1">
    <citation type="submission" date="2021-05" db="EMBL/GenBank/DDBJ databases">
        <title>Novel Bacillus species.</title>
        <authorList>
            <person name="Liu G."/>
        </authorList>
    </citation>
    <scope>NUCLEOTIDE SEQUENCE</scope>
    <source>
        <strain evidence="1">FJAT-49825</strain>
    </source>
</reference>
<evidence type="ECO:0000313" key="2">
    <source>
        <dbReference type="Proteomes" id="UP000679749"/>
    </source>
</evidence>
<evidence type="ECO:0008006" key="3">
    <source>
        <dbReference type="Google" id="ProtNLM"/>
    </source>
</evidence>
<comment type="caution">
    <text evidence="1">The sequence shown here is derived from an EMBL/GenBank/DDBJ whole genome shotgun (WGS) entry which is preliminary data.</text>
</comment>
<name>A0A942U9U7_9BACI</name>
<proteinExistence type="predicted"/>
<dbReference type="EMBL" id="JAGYPF010000003">
    <property type="protein sequence ID" value="MBS4214174.1"/>
    <property type="molecule type" value="Genomic_DNA"/>
</dbReference>
<dbReference type="Proteomes" id="UP000679749">
    <property type="component" value="Unassembled WGS sequence"/>
</dbReference>
<keyword evidence="2" id="KW-1185">Reference proteome</keyword>
<organism evidence="1 2">
    <name type="scientific">Neobacillus rhizophilus</name>
    <dbReference type="NCBI Taxonomy" id="2833579"/>
    <lineage>
        <taxon>Bacteria</taxon>
        <taxon>Bacillati</taxon>
        <taxon>Bacillota</taxon>
        <taxon>Bacilli</taxon>
        <taxon>Bacillales</taxon>
        <taxon>Bacillaceae</taxon>
        <taxon>Neobacillus</taxon>
    </lineage>
</organism>